<dbReference type="GO" id="GO:0005634">
    <property type="term" value="C:nucleus"/>
    <property type="evidence" value="ECO:0007669"/>
    <property type="project" value="TreeGrafter"/>
</dbReference>
<evidence type="ECO:0000256" key="1">
    <source>
        <dbReference type="SAM" id="MobiDB-lite"/>
    </source>
</evidence>
<dbReference type="InterPro" id="IPR001214">
    <property type="entry name" value="SET_dom"/>
</dbReference>
<name>A0A7S0DN07_9EUKA</name>
<dbReference type="Pfam" id="PF00856">
    <property type="entry name" value="SET"/>
    <property type="match status" value="1"/>
</dbReference>
<evidence type="ECO:0000313" key="3">
    <source>
        <dbReference type="EMBL" id="CAD8457441.1"/>
    </source>
</evidence>
<dbReference type="AlphaFoldDB" id="A0A7S0DN07"/>
<dbReference type="PANTHER" id="PTHR12197">
    <property type="entry name" value="HISTONE-LYSINE N-METHYLTRANSFERASE SMYD"/>
    <property type="match status" value="1"/>
</dbReference>
<dbReference type="EMBL" id="HBEM01024124">
    <property type="protein sequence ID" value="CAD8457441.1"/>
    <property type="molecule type" value="Transcribed_RNA"/>
</dbReference>
<organism evidence="3">
    <name type="scientific">Amorphochlora amoebiformis</name>
    <dbReference type="NCBI Taxonomy" id="1561963"/>
    <lineage>
        <taxon>Eukaryota</taxon>
        <taxon>Sar</taxon>
        <taxon>Rhizaria</taxon>
        <taxon>Cercozoa</taxon>
        <taxon>Chlorarachniophyceae</taxon>
        <taxon>Amorphochlora</taxon>
    </lineage>
</organism>
<dbReference type="CDD" id="cd20071">
    <property type="entry name" value="SET_SMYD"/>
    <property type="match status" value="1"/>
</dbReference>
<dbReference type="SUPFAM" id="SSF82199">
    <property type="entry name" value="SET domain"/>
    <property type="match status" value="1"/>
</dbReference>
<dbReference type="InterPro" id="IPR046341">
    <property type="entry name" value="SET_dom_sf"/>
</dbReference>
<dbReference type="PANTHER" id="PTHR12197:SF251">
    <property type="entry name" value="EG:BACR7C10.4 PROTEIN"/>
    <property type="match status" value="1"/>
</dbReference>
<evidence type="ECO:0000259" key="2">
    <source>
        <dbReference type="PROSITE" id="PS50280"/>
    </source>
</evidence>
<accession>A0A7S0DN07</accession>
<feature type="region of interest" description="Disordered" evidence="1">
    <location>
        <begin position="119"/>
        <end position="159"/>
    </location>
</feature>
<feature type="compositionally biased region" description="Basic residues" evidence="1">
    <location>
        <begin position="126"/>
        <end position="152"/>
    </location>
</feature>
<proteinExistence type="predicted"/>
<dbReference type="PROSITE" id="PS50280">
    <property type="entry name" value="SET"/>
    <property type="match status" value="1"/>
</dbReference>
<protein>
    <recommendedName>
        <fullName evidence="2">SET domain-containing protein</fullName>
    </recommendedName>
</protein>
<reference evidence="3" key="1">
    <citation type="submission" date="2021-01" db="EMBL/GenBank/DDBJ databases">
        <authorList>
            <person name="Corre E."/>
            <person name="Pelletier E."/>
            <person name="Niang G."/>
            <person name="Scheremetjew M."/>
            <person name="Finn R."/>
            <person name="Kale V."/>
            <person name="Holt S."/>
            <person name="Cochrane G."/>
            <person name="Meng A."/>
            <person name="Brown T."/>
            <person name="Cohen L."/>
        </authorList>
    </citation>
    <scope>NUCLEOTIDE SEQUENCE</scope>
    <source>
        <strain evidence="3">CCMP2058</strain>
    </source>
</reference>
<dbReference type="Gene3D" id="2.170.270.10">
    <property type="entry name" value="SET domain"/>
    <property type="match status" value="1"/>
</dbReference>
<feature type="domain" description="SET" evidence="2">
    <location>
        <begin position="1"/>
        <end position="68"/>
    </location>
</feature>
<sequence>MSVILSNGFGIHPQSNPNRLLGRAIVPSGSLFNHSCEPNVIAEWNGGIVRFKAIRDIPIGEEICICYITAHKQSDVASREYELKACYGFTCHCNTCERERKSGRRINKFSKLPRFTSVEQFTSRAKGTKKRNYKPKSKSKSKSNSKRKRGKPGSRSDRS</sequence>
<dbReference type="InterPro" id="IPR050869">
    <property type="entry name" value="H3K4_H4K5_MeTrfase"/>
</dbReference>
<gene>
    <name evidence="3" type="ORF">LAMO00422_LOCUS16388</name>
</gene>